<dbReference type="PANTHER" id="PTHR42714">
    <property type="entry name" value="TRNA MODIFICATION GTPASE GTPBP3"/>
    <property type="match status" value="1"/>
</dbReference>
<dbReference type="eggNOG" id="COG0486">
    <property type="taxonomic scope" value="Bacteria"/>
</dbReference>
<dbReference type="OrthoDB" id="9811338at2"/>
<reference evidence="6 7" key="1">
    <citation type="journal article" date="2010" name="Stand. Genomic Sci.">
        <title>Complete genome sequence of Acetohalobium arabaticum type strain (Z-7288).</title>
        <authorList>
            <person name="Sikorski J."/>
            <person name="Lapidus A."/>
            <person name="Chertkov O."/>
            <person name="Lucas S."/>
            <person name="Copeland A."/>
            <person name="Glavina Del Rio T."/>
            <person name="Nolan M."/>
            <person name="Tice H."/>
            <person name="Cheng J.F."/>
            <person name="Han C."/>
            <person name="Brambilla E."/>
            <person name="Pitluck S."/>
            <person name="Liolios K."/>
            <person name="Ivanova N."/>
            <person name="Mavromatis K."/>
            <person name="Mikhailova N."/>
            <person name="Pati A."/>
            <person name="Bruce D."/>
            <person name="Detter C."/>
            <person name="Tapia R."/>
            <person name="Goodwin L."/>
            <person name="Chen A."/>
            <person name="Palaniappan K."/>
            <person name="Land M."/>
            <person name="Hauser L."/>
            <person name="Chang Y.J."/>
            <person name="Jeffries C.D."/>
            <person name="Rohde M."/>
            <person name="Goker M."/>
            <person name="Spring S."/>
            <person name="Woyke T."/>
            <person name="Bristow J."/>
            <person name="Eisen J.A."/>
            <person name="Markowitz V."/>
            <person name="Hugenholtz P."/>
            <person name="Kyrpides N.C."/>
            <person name="Klenk H.P."/>
        </authorList>
    </citation>
    <scope>NUCLEOTIDE SEQUENCE [LARGE SCALE GENOMIC DNA]</scope>
    <source>
        <strain evidence="7">ATCC 49924 / DSM 5501 / Z-7288</strain>
    </source>
</reference>
<feature type="domain" description="Hydrogen maturase F tetramerization" evidence="5">
    <location>
        <begin position="280"/>
        <end position="395"/>
    </location>
</feature>
<dbReference type="EMBL" id="CP002105">
    <property type="protein sequence ID" value="ADL13821.1"/>
    <property type="molecule type" value="Genomic_DNA"/>
</dbReference>
<dbReference type="GO" id="GO:0002098">
    <property type="term" value="P:tRNA wobble uridine modification"/>
    <property type="evidence" value="ECO:0007669"/>
    <property type="project" value="TreeGrafter"/>
</dbReference>
<keyword evidence="2" id="KW-0342">GTP-binding</keyword>
<dbReference type="AlphaFoldDB" id="D9QUM0"/>
<dbReference type="Pfam" id="PF18128">
    <property type="entry name" value="HydF_dimer"/>
    <property type="match status" value="1"/>
</dbReference>
<dbReference type="SUPFAM" id="SSF52540">
    <property type="entry name" value="P-loop containing nucleoside triphosphate hydrolases"/>
    <property type="match status" value="1"/>
</dbReference>
<evidence type="ECO:0000256" key="1">
    <source>
        <dbReference type="ARBA" id="ARBA00022741"/>
    </source>
</evidence>
<dbReference type="GO" id="GO:0030488">
    <property type="term" value="P:tRNA methylation"/>
    <property type="evidence" value="ECO:0007669"/>
    <property type="project" value="TreeGrafter"/>
</dbReference>
<dbReference type="InterPro" id="IPR040644">
    <property type="entry name" value="HydF_tetramer"/>
</dbReference>
<dbReference type="GO" id="GO:0005525">
    <property type="term" value="F:GTP binding"/>
    <property type="evidence" value="ECO:0007669"/>
    <property type="project" value="UniProtKB-KW"/>
</dbReference>
<evidence type="ECO:0000256" key="2">
    <source>
        <dbReference type="ARBA" id="ARBA00023134"/>
    </source>
</evidence>
<dbReference type="NCBIfam" id="TIGR00231">
    <property type="entry name" value="small_GTP"/>
    <property type="match status" value="1"/>
</dbReference>
<organism evidence="6 7">
    <name type="scientific">Acetohalobium arabaticum (strain ATCC 49924 / DSM 5501 / Z-7288)</name>
    <dbReference type="NCBI Taxonomy" id="574087"/>
    <lineage>
        <taxon>Bacteria</taxon>
        <taxon>Bacillati</taxon>
        <taxon>Bacillota</taxon>
        <taxon>Clostridia</taxon>
        <taxon>Halanaerobiales</taxon>
        <taxon>Halobacteroidaceae</taxon>
        <taxon>Acetohalobium</taxon>
    </lineage>
</organism>
<dbReference type="CDD" id="cd00880">
    <property type="entry name" value="Era_like"/>
    <property type="match status" value="1"/>
</dbReference>
<feature type="domain" description="Hydrogen maturase F dimerization" evidence="4">
    <location>
        <begin position="177"/>
        <end position="275"/>
    </location>
</feature>
<dbReference type="InterPro" id="IPR027417">
    <property type="entry name" value="P-loop_NTPase"/>
</dbReference>
<dbReference type="HOGENOM" id="CLU_042017_0_0_9"/>
<name>D9QUM0_ACEAZ</name>
<evidence type="ECO:0000313" key="6">
    <source>
        <dbReference type="EMBL" id="ADL13821.1"/>
    </source>
</evidence>
<dbReference type="STRING" id="574087.Acear_2340"/>
<keyword evidence="1" id="KW-0547">Nucleotide-binding</keyword>
<dbReference type="PANTHER" id="PTHR42714:SF6">
    <property type="entry name" value="TRANSLATION INITIATION FACTOR IF-2"/>
    <property type="match status" value="1"/>
</dbReference>
<dbReference type="InterPro" id="IPR006073">
    <property type="entry name" value="GTP-bd"/>
</dbReference>
<evidence type="ECO:0000313" key="7">
    <source>
        <dbReference type="Proteomes" id="UP000001661"/>
    </source>
</evidence>
<keyword evidence="7" id="KW-1185">Reference proteome</keyword>
<dbReference type="NCBIfam" id="TIGR03918">
    <property type="entry name" value="GTP_HydF"/>
    <property type="match status" value="1"/>
</dbReference>
<dbReference type="InterPro" id="IPR041606">
    <property type="entry name" value="HydF_dimer"/>
</dbReference>
<evidence type="ECO:0000259" key="5">
    <source>
        <dbReference type="Pfam" id="PF18133"/>
    </source>
</evidence>
<dbReference type="InterPro" id="IPR023873">
    <property type="entry name" value="FeFe-hyd_GTPase_HydF"/>
</dbReference>
<feature type="domain" description="G" evidence="3">
    <location>
        <begin position="11"/>
        <end position="126"/>
    </location>
</feature>
<dbReference type="Gene3D" id="3.40.50.300">
    <property type="entry name" value="P-loop containing nucleotide triphosphate hydrolases"/>
    <property type="match status" value="1"/>
</dbReference>
<dbReference type="Pfam" id="PF01926">
    <property type="entry name" value="MMR_HSR1"/>
    <property type="match status" value="1"/>
</dbReference>
<dbReference type="RefSeq" id="WP_013279262.1">
    <property type="nucleotide sequence ID" value="NC_014378.1"/>
</dbReference>
<proteinExistence type="predicted"/>
<dbReference type="Gene3D" id="3.40.50.11420">
    <property type="match status" value="1"/>
</dbReference>
<dbReference type="Gene3D" id="3.40.50.11410">
    <property type="match status" value="1"/>
</dbReference>
<sequence>MQNTPQANRLHIAILGRRNAGKSSLINALTNQDLAVVSKVAGTTTDPVYKRMEILPIGPVVVIDTAGIDDTGELGDLRVKKTKEVLGRTDLAVLVIDPELGIDEYEQELLQEIKDRDIPVVGVINKEDKFEEIDVAEFNEELGMELIAVSAKEGTNIEKLKKEIIIKAPEKFEEPHIIGDLIEPEETVILVVPIDAAAPKGRLILPQMQTLRDVLDNDGQAVVVKETELESSLNGLKDDPGIVVTDSQAFKEVSSQVPKRITLTGFSVLYARYKGDLEILIRGVRGLEKLQAGDQVLIAESCTHNRTHEDIGTVKIPNWLQDMVGGELRFDHVAGREFSDELEKYDLIVHCGGCMTNRKEILYRIKKADSLGVPVVNYGMLIAYIHGILDRALEPFPVAKEIWEENKNDLS</sequence>
<protein>
    <submittedName>
        <fullName evidence="6">Iron-only hydrogenase maturation protein HydF</fullName>
    </submittedName>
</protein>
<evidence type="ECO:0000259" key="3">
    <source>
        <dbReference type="Pfam" id="PF01926"/>
    </source>
</evidence>
<dbReference type="KEGG" id="aar:Acear_2340"/>
<dbReference type="InterPro" id="IPR005225">
    <property type="entry name" value="Small_GTP-bd"/>
</dbReference>
<dbReference type="GO" id="GO:0005737">
    <property type="term" value="C:cytoplasm"/>
    <property type="evidence" value="ECO:0007669"/>
    <property type="project" value="TreeGrafter"/>
</dbReference>
<gene>
    <name evidence="6" type="ordered locus">Acear_2340</name>
</gene>
<evidence type="ECO:0000259" key="4">
    <source>
        <dbReference type="Pfam" id="PF18128"/>
    </source>
</evidence>
<accession>D9QUM0</accession>
<dbReference type="Pfam" id="PF18133">
    <property type="entry name" value="HydF_tetramer"/>
    <property type="match status" value="1"/>
</dbReference>
<dbReference type="Proteomes" id="UP000001661">
    <property type="component" value="Chromosome"/>
</dbReference>